<keyword evidence="1" id="KW-0812">Transmembrane</keyword>
<feature type="transmembrane region" description="Helical" evidence="1">
    <location>
        <begin position="6"/>
        <end position="31"/>
    </location>
</feature>
<evidence type="ECO:0000313" key="3">
    <source>
        <dbReference type="Proteomes" id="UP000259328"/>
    </source>
</evidence>
<keyword evidence="1" id="KW-1133">Transmembrane helix</keyword>
<dbReference type="AlphaFoldDB" id="A0A3B0PQ59"/>
<feature type="non-terminal residue" evidence="2">
    <location>
        <position position="46"/>
    </location>
</feature>
<evidence type="ECO:0000313" key="2">
    <source>
        <dbReference type="EMBL" id="SYV93566.1"/>
    </source>
</evidence>
<evidence type="ECO:0000256" key="1">
    <source>
        <dbReference type="SAM" id="Phobius"/>
    </source>
</evidence>
<organism evidence="2 3">
    <name type="scientific">Mycoplasmopsis synoviae</name>
    <name type="common">Mycoplasma synoviae</name>
    <dbReference type="NCBI Taxonomy" id="2109"/>
    <lineage>
        <taxon>Bacteria</taxon>
        <taxon>Bacillati</taxon>
        <taxon>Mycoplasmatota</taxon>
        <taxon>Mycoplasmoidales</taxon>
        <taxon>Metamycoplasmataceae</taxon>
        <taxon>Mycoplasmopsis</taxon>
    </lineage>
</organism>
<name>A0A3B0PQ59_MYCSY</name>
<dbReference type="EMBL" id="LS991953">
    <property type="protein sequence ID" value="SYV93566.1"/>
    <property type="molecule type" value="Genomic_DNA"/>
</dbReference>
<proteinExistence type="predicted"/>
<accession>A0A3B0PQ59</accession>
<sequence>MTTFSIFIIFFGGILGYVVGFTSQAAVIHVIKNYWTLPIVTLNFSW</sequence>
<reference evidence="3" key="1">
    <citation type="submission" date="2018-06" db="EMBL/GenBank/DDBJ databases">
        <authorList>
            <consortium name="Pathogen Informatics"/>
        </authorList>
    </citation>
    <scope>NUCLEOTIDE SEQUENCE [LARGE SCALE GENOMIC DNA]</scope>
    <source>
        <strain evidence="3">NCTC10124</strain>
    </source>
</reference>
<keyword evidence="1" id="KW-0472">Membrane</keyword>
<protein>
    <submittedName>
        <fullName evidence="2">Uncharacterized protein</fullName>
    </submittedName>
</protein>
<gene>
    <name evidence="2" type="ORF">NCTC10124_01320</name>
</gene>
<dbReference type="Proteomes" id="UP000259328">
    <property type="component" value="Chromosome"/>
</dbReference>